<dbReference type="PANTHER" id="PTHR12775">
    <property type="entry name" value="PROTEIN C20ORF43 HOMOLOG"/>
    <property type="match status" value="1"/>
</dbReference>
<dbReference type="GO" id="GO:0006274">
    <property type="term" value="P:DNA replication termination"/>
    <property type="evidence" value="ECO:0007669"/>
    <property type="project" value="TreeGrafter"/>
</dbReference>
<dbReference type="Proteomes" id="UP000276133">
    <property type="component" value="Unassembled WGS sequence"/>
</dbReference>
<dbReference type="STRING" id="10195.A0A3M7SXI0"/>
<dbReference type="CDD" id="cd16653">
    <property type="entry name" value="RING-like_Rtf2"/>
    <property type="match status" value="1"/>
</dbReference>
<dbReference type="AlphaFoldDB" id="A0A3M7SXI0"/>
<dbReference type="InterPro" id="IPR006735">
    <property type="entry name" value="Rtf2"/>
</dbReference>
<dbReference type="PANTHER" id="PTHR12775:SF0">
    <property type="entry name" value="REPLICATION TERMINATION FACTOR 2"/>
    <property type="match status" value="1"/>
</dbReference>
<comment type="caution">
    <text evidence="5">The sequence shown here is derived from an EMBL/GenBank/DDBJ whole genome shotgun (WGS) entry which is preliminary data.</text>
</comment>
<comment type="similarity">
    <text evidence="1">Belongs to the rtf2 family.</text>
</comment>
<evidence type="ECO:0000313" key="6">
    <source>
        <dbReference type="Proteomes" id="UP000276133"/>
    </source>
</evidence>
<proteinExistence type="inferred from homology"/>
<evidence type="ECO:0000256" key="4">
    <source>
        <dbReference type="SAM" id="MobiDB-lite"/>
    </source>
</evidence>
<dbReference type="InterPro" id="IPR027799">
    <property type="entry name" value="Rtf2_RING-finger"/>
</dbReference>
<dbReference type="EMBL" id="REGN01000654">
    <property type="protein sequence ID" value="RNA40280.1"/>
    <property type="molecule type" value="Genomic_DNA"/>
</dbReference>
<protein>
    <recommendedName>
        <fullName evidence="2">Replication termination factor 2</fullName>
    </recommendedName>
    <alternativeName>
        <fullName evidence="3">Replication termination factor 2 domain-containing protein 1</fullName>
    </alternativeName>
</protein>
<evidence type="ECO:0000256" key="1">
    <source>
        <dbReference type="ARBA" id="ARBA00009885"/>
    </source>
</evidence>
<organism evidence="5 6">
    <name type="scientific">Brachionus plicatilis</name>
    <name type="common">Marine rotifer</name>
    <name type="synonym">Brachionus muelleri</name>
    <dbReference type="NCBI Taxonomy" id="10195"/>
    <lineage>
        <taxon>Eukaryota</taxon>
        <taxon>Metazoa</taxon>
        <taxon>Spiralia</taxon>
        <taxon>Gnathifera</taxon>
        <taxon>Rotifera</taxon>
        <taxon>Eurotatoria</taxon>
        <taxon>Monogononta</taxon>
        <taxon>Pseudotrocha</taxon>
        <taxon>Ploima</taxon>
        <taxon>Brachionidae</taxon>
        <taxon>Brachionus</taxon>
    </lineage>
</organism>
<feature type="region of interest" description="Disordered" evidence="4">
    <location>
        <begin position="194"/>
        <end position="247"/>
    </location>
</feature>
<feature type="compositionally biased region" description="Basic and acidic residues" evidence="4">
    <location>
        <begin position="194"/>
        <end position="211"/>
    </location>
</feature>
<dbReference type="OrthoDB" id="247013at2759"/>
<evidence type="ECO:0000256" key="2">
    <source>
        <dbReference type="ARBA" id="ARBA00015157"/>
    </source>
</evidence>
<gene>
    <name evidence="5" type="ORF">BpHYR1_017887</name>
</gene>
<sequence length="276" mass="31345">MGCDGGTIPRRDELVRTKKKKAVASKEVKAGARWNYCHLSQLPLQKPVVVDQLGNLYNKDKLIEYMLDRSKYENGPEYIKNLKDIKELNLTPNPSFDSNKQENGDESNTINKTQWICSITGLEMNGSFKFFCLFSCGCVFSERSYKSINPTSLKCIRCEKSYSENDLIILNPTEEELDINLNKMKARKEAIAKSKAEKAKTSTKDNQKCSEDGTLTKTKRPAESTSKSSTSEKSKKIKSIQDDPNTSDVYKSIFNTCDQAKNQQKAHWVTFNPLYN</sequence>
<dbReference type="GO" id="GO:0005634">
    <property type="term" value="C:nucleus"/>
    <property type="evidence" value="ECO:0007669"/>
    <property type="project" value="TreeGrafter"/>
</dbReference>
<evidence type="ECO:0000256" key="3">
    <source>
        <dbReference type="ARBA" id="ARBA00030367"/>
    </source>
</evidence>
<evidence type="ECO:0000313" key="5">
    <source>
        <dbReference type="EMBL" id="RNA40280.1"/>
    </source>
</evidence>
<reference evidence="5 6" key="1">
    <citation type="journal article" date="2018" name="Sci. Rep.">
        <title>Genomic signatures of local adaptation to the degree of environmental predictability in rotifers.</title>
        <authorList>
            <person name="Franch-Gras L."/>
            <person name="Hahn C."/>
            <person name="Garcia-Roger E.M."/>
            <person name="Carmona M.J."/>
            <person name="Serra M."/>
            <person name="Gomez A."/>
        </authorList>
    </citation>
    <scope>NUCLEOTIDE SEQUENCE [LARGE SCALE GENOMIC DNA]</scope>
    <source>
        <strain evidence="5">HYR1</strain>
    </source>
</reference>
<dbReference type="Pfam" id="PF04641">
    <property type="entry name" value="Rtf2"/>
    <property type="match status" value="1"/>
</dbReference>
<keyword evidence="6" id="KW-1185">Reference proteome</keyword>
<accession>A0A3M7SXI0</accession>
<name>A0A3M7SXI0_BRAPC</name>